<dbReference type="AlphaFoldDB" id="K7N477"/>
<dbReference type="EnsemblPlants" id="KRG91909">
    <property type="protein sequence ID" value="KRG91909"/>
    <property type="gene ID" value="GLYMA_20G180200"/>
</dbReference>
<dbReference type="HOGENOM" id="CLU_2709760_0_0_1"/>
<reference evidence="3" key="2">
    <citation type="submission" date="2018-02" db="UniProtKB">
        <authorList>
            <consortium name="EnsemblPlants"/>
        </authorList>
    </citation>
    <scope>IDENTIFICATION</scope>
    <source>
        <strain evidence="3">Williams 82</strain>
    </source>
</reference>
<sequence>MERFEIERGWVIERRRERRVFSLFLFSLLGLSAGPTHPPFTDFHPTLLTCNNLNFNFNPSSTPFPFPIPPPTK</sequence>
<feature type="transmembrane region" description="Helical" evidence="1">
    <location>
        <begin position="20"/>
        <end position="37"/>
    </location>
</feature>
<evidence type="ECO:0000313" key="4">
    <source>
        <dbReference type="Proteomes" id="UP000008827"/>
    </source>
</evidence>
<organism evidence="3">
    <name type="scientific">Glycine max</name>
    <name type="common">Soybean</name>
    <name type="synonym">Glycine hispida</name>
    <dbReference type="NCBI Taxonomy" id="3847"/>
    <lineage>
        <taxon>Eukaryota</taxon>
        <taxon>Viridiplantae</taxon>
        <taxon>Streptophyta</taxon>
        <taxon>Embryophyta</taxon>
        <taxon>Tracheophyta</taxon>
        <taxon>Spermatophyta</taxon>
        <taxon>Magnoliopsida</taxon>
        <taxon>eudicotyledons</taxon>
        <taxon>Gunneridae</taxon>
        <taxon>Pentapetalae</taxon>
        <taxon>rosids</taxon>
        <taxon>fabids</taxon>
        <taxon>Fabales</taxon>
        <taxon>Fabaceae</taxon>
        <taxon>Papilionoideae</taxon>
        <taxon>50 kb inversion clade</taxon>
        <taxon>NPAAA clade</taxon>
        <taxon>indigoferoid/millettioid clade</taxon>
        <taxon>Phaseoleae</taxon>
        <taxon>Glycine</taxon>
        <taxon>Glycine subgen. Soja</taxon>
    </lineage>
</organism>
<dbReference type="PaxDb" id="3847-GLYMA20G32061.1"/>
<evidence type="ECO:0000256" key="1">
    <source>
        <dbReference type="SAM" id="Phobius"/>
    </source>
</evidence>
<accession>K7N477</accession>
<proteinExistence type="predicted"/>
<reference evidence="2 3" key="1">
    <citation type="journal article" date="2010" name="Nature">
        <title>Genome sequence of the palaeopolyploid soybean.</title>
        <authorList>
            <person name="Schmutz J."/>
            <person name="Cannon S.B."/>
            <person name="Schlueter J."/>
            <person name="Ma J."/>
            <person name="Mitros T."/>
            <person name="Nelson W."/>
            <person name="Hyten D.L."/>
            <person name="Song Q."/>
            <person name="Thelen J.J."/>
            <person name="Cheng J."/>
            <person name="Xu D."/>
            <person name="Hellsten U."/>
            <person name="May G.D."/>
            <person name="Yu Y."/>
            <person name="Sakurai T."/>
            <person name="Umezawa T."/>
            <person name="Bhattacharyya M.K."/>
            <person name="Sandhu D."/>
            <person name="Valliyodan B."/>
            <person name="Lindquist E."/>
            <person name="Peto M."/>
            <person name="Grant D."/>
            <person name="Shu S."/>
            <person name="Goodstein D."/>
            <person name="Barry K."/>
            <person name="Futrell-Griggs M."/>
            <person name="Abernathy B."/>
            <person name="Du J."/>
            <person name="Tian Z."/>
            <person name="Zhu L."/>
            <person name="Gill N."/>
            <person name="Joshi T."/>
            <person name="Libault M."/>
            <person name="Sethuraman A."/>
            <person name="Zhang X.-C."/>
            <person name="Shinozaki K."/>
            <person name="Nguyen H.T."/>
            <person name="Wing R.A."/>
            <person name="Cregan P."/>
            <person name="Specht J."/>
            <person name="Grimwood J."/>
            <person name="Rokhsar D."/>
            <person name="Stacey G."/>
            <person name="Shoemaker R.C."/>
            <person name="Jackson S.A."/>
        </authorList>
    </citation>
    <scope>NUCLEOTIDE SEQUENCE [LARGE SCALE GENOMIC DNA]</scope>
    <source>
        <strain evidence="3">cv. Williams 82</strain>
        <tissue evidence="2">Callus</tissue>
    </source>
</reference>
<dbReference type="EMBL" id="CM000853">
    <property type="protein sequence ID" value="KRG91909.1"/>
    <property type="molecule type" value="Genomic_DNA"/>
</dbReference>
<dbReference type="InParanoid" id="K7N477"/>
<protein>
    <submittedName>
        <fullName evidence="2 3">Uncharacterized protein</fullName>
    </submittedName>
</protein>
<name>K7N477_SOYBN</name>
<reference evidence="2" key="3">
    <citation type="submission" date="2018-07" db="EMBL/GenBank/DDBJ databases">
        <title>WGS assembly of Glycine max.</title>
        <authorList>
            <person name="Schmutz J."/>
            <person name="Cannon S."/>
            <person name="Schlueter J."/>
            <person name="Ma J."/>
            <person name="Mitros T."/>
            <person name="Nelson W."/>
            <person name="Hyten D."/>
            <person name="Song Q."/>
            <person name="Thelen J."/>
            <person name="Cheng J."/>
            <person name="Xu D."/>
            <person name="Hellsten U."/>
            <person name="May G."/>
            <person name="Yu Y."/>
            <person name="Sakurai T."/>
            <person name="Umezawa T."/>
            <person name="Bhattacharyya M."/>
            <person name="Sandhu D."/>
            <person name="Valliyodan B."/>
            <person name="Lindquist E."/>
            <person name="Peto M."/>
            <person name="Grant D."/>
            <person name="Shu S."/>
            <person name="Goodstein D."/>
            <person name="Barry K."/>
            <person name="Futrell-Griggs M."/>
            <person name="Abernathy B."/>
            <person name="Du J."/>
            <person name="Tian Z."/>
            <person name="Zhu L."/>
            <person name="Gill N."/>
            <person name="Joshi T."/>
            <person name="Libault M."/>
            <person name="Sethuraman A."/>
            <person name="Zhang X."/>
            <person name="Shinozaki K."/>
            <person name="Nguyen H."/>
            <person name="Wing R."/>
            <person name="Cregan P."/>
            <person name="Specht J."/>
            <person name="Grimwood J."/>
            <person name="Rokhsar D."/>
            <person name="Stacey G."/>
            <person name="Shoemaker R."/>
            <person name="Jackson S."/>
        </authorList>
    </citation>
    <scope>NUCLEOTIDE SEQUENCE</scope>
    <source>
        <tissue evidence="2">Callus</tissue>
    </source>
</reference>
<gene>
    <name evidence="2" type="ORF">GLYMA_20G180200</name>
</gene>
<keyword evidence="1" id="KW-0472">Membrane</keyword>
<keyword evidence="1" id="KW-1133">Transmembrane helix</keyword>
<evidence type="ECO:0000313" key="3">
    <source>
        <dbReference type="EnsemblPlants" id="KRG91909"/>
    </source>
</evidence>
<keyword evidence="1" id="KW-0812">Transmembrane</keyword>
<dbReference type="Proteomes" id="UP000008827">
    <property type="component" value="Chromosome 20"/>
</dbReference>
<keyword evidence="4" id="KW-1185">Reference proteome</keyword>
<dbReference type="Gramene" id="KRG91909">
    <property type="protein sequence ID" value="KRG91909"/>
    <property type="gene ID" value="GLYMA_20G180200"/>
</dbReference>
<evidence type="ECO:0000313" key="2">
    <source>
        <dbReference type="EMBL" id="KRG91909.1"/>
    </source>
</evidence>